<dbReference type="PANTHER" id="PTHR32089:SF55">
    <property type="entry name" value="METHYL ACCEPTING SENSORY TRANSDUCER WITH CACHE_2 SMALL MOLECULE BINDING DOMAIN"/>
    <property type="match status" value="1"/>
</dbReference>
<dbReference type="Pfam" id="PF00015">
    <property type="entry name" value="MCPsignal"/>
    <property type="match status" value="1"/>
</dbReference>
<organism evidence="14 15">
    <name type="scientific">Pseudomonas simiae</name>
    <dbReference type="NCBI Taxonomy" id="321846"/>
    <lineage>
        <taxon>Bacteria</taxon>
        <taxon>Pseudomonadati</taxon>
        <taxon>Pseudomonadota</taxon>
        <taxon>Gammaproteobacteria</taxon>
        <taxon>Pseudomonadales</taxon>
        <taxon>Pseudomonadaceae</taxon>
        <taxon>Pseudomonas</taxon>
    </lineage>
</organism>
<evidence type="ECO:0000313" key="14">
    <source>
        <dbReference type="EMBL" id="MCF5319035.1"/>
    </source>
</evidence>
<protein>
    <submittedName>
        <fullName evidence="14">HAMP domain-containing protein</fullName>
    </submittedName>
</protein>
<evidence type="ECO:0000259" key="12">
    <source>
        <dbReference type="PROSITE" id="PS50111"/>
    </source>
</evidence>
<evidence type="ECO:0000256" key="2">
    <source>
        <dbReference type="ARBA" id="ARBA00022475"/>
    </source>
</evidence>
<accession>A0ABS9G6F8</accession>
<dbReference type="InterPro" id="IPR003660">
    <property type="entry name" value="HAMP_dom"/>
</dbReference>
<proteinExistence type="inferred from homology"/>
<keyword evidence="5 11" id="KW-0812">Transmembrane</keyword>
<keyword evidence="4" id="KW-0145">Chemotaxis</keyword>
<dbReference type="RefSeq" id="WP_236267071.1">
    <property type="nucleotide sequence ID" value="NZ_WKCJ01000003.1"/>
</dbReference>
<dbReference type="SUPFAM" id="SSF58104">
    <property type="entry name" value="Methyl-accepting chemotaxis protein (MCP) signaling domain"/>
    <property type="match status" value="1"/>
</dbReference>
<evidence type="ECO:0000256" key="3">
    <source>
        <dbReference type="ARBA" id="ARBA00022481"/>
    </source>
</evidence>
<keyword evidence="6 11" id="KW-1133">Transmembrane helix</keyword>
<dbReference type="CDD" id="cd11386">
    <property type="entry name" value="MCP_signal"/>
    <property type="match status" value="1"/>
</dbReference>
<evidence type="ECO:0000313" key="15">
    <source>
        <dbReference type="Proteomes" id="UP000814078"/>
    </source>
</evidence>
<comment type="similarity">
    <text evidence="9">Belongs to the methyl-accepting chemotaxis (MCP) protein family.</text>
</comment>
<feature type="domain" description="Methyl-accepting transducer" evidence="12">
    <location>
        <begin position="391"/>
        <end position="627"/>
    </location>
</feature>
<dbReference type="PROSITE" id="PS50111">
    <property type="entry name" value="CHEMOTAXIS_TRANSDUC_2"/>
    <property type="match status" value="1"/>
</dbReference>
<dbReference type="CDD" id="cd06225">
    <property type="entry name" value="HAMP"/>
    <property type="match status" value="1"/>
</dbReference>
<feature type="transmembrane region" description="Helical" evidence="11">
    <location>
        <begin position="12"/>
        <end position="35"/>
    </location>
</feature>
<sequence length="664" mass="71359">MPPLRSIQARYTLFLVLFVLVLFVLTVVGIGQLVAPTLRHTEEQVVLNRIAEVAEQIQGELNKVQSQQRSITQTVPLLDSDAIDKVLPGLVDQYGELKVFGGGIWPLPNQRTPGRNKHSTFWHRDASGKLAVNTFWNSDPAPNYYDQSWYKGGLASPRGQCAWAAAYKDDASQEPRTNCAMAIQRDGVPYGVATIDVTLGFFNDLVASKEKDIGGQMLIVEGDGKIISNSTRISSPVVLKNISELTGTSAFAAQVSKALAQRDQALQRSEFDNQGVASTFYMRPIAGTPWFLATALPTALITAQRDDVLGTLALLQIPMVLLLVLLAAYAIRQLVQRMKSLKTNIDALSTGDADLTRRITIRAEDELGAIGHSVNRFIVYLQNMIGEVTQATGAMSSSLEQLQRTSAHTNQILVRHASETDQTVTAITEMSSTADTVAQNAAETAAFTQRANEHADRSRVVVGEASNSVSALIGEVSSATHSVENMRQDAARITETLGVIGAIAGQTNLLALNAAIEAARAGEQGRGFAVVADEVRALAARTQASTSQINEMLTRLTAGVSSSVAAMENTQASCQSAADATARVNTGLDEMAGSVSHINNLSTQIATAAEQQSAVTEEINRSMVQIRQMVEELVQSGHATETNTQSLLDANGRVIALMGRFKVR</sequence>
<dbReference type="SMART" id="SM00304">
    <property type="entry name" value="HAMP"/>
    <property type="match status" value="1"/>
</dbReference>
<gene>
    <name evidence="14" type="ORF">GIW13_12105</name>
</gene>
<dbReference type="Proteomes" id="UP000814078">
    <property type="component" value="Unassembled WGS sequence"/>
</dbReference>
<name>A0ABS9G6F8_9PSED</name>
<keyword evidence="2" id="KW-1003">Cell membrane</keyword>
<keyword evidence="7 11" id="KW-0472">Membrane</keyword>
<dbReference type="PROSITE" id="PS50885">
    <property type="entry name" value="HAMP"/>
    <property type="match status" value="1"/>
</dbReference>
<reference evidence="14 15" key="1">
    <citation type="submission" date="2019-11" db="EMBL/GenBank/DDBJ databases">
        <title>Epiphytic Pseudomonas syringae from cherry orchards.</title>
        <authorList>
            <person name="Hulin M.T."/>
        </authorList>
    </citation>
    <scope>NUCLEOTIDE SEQUENCE [LARGE SCALE GENOMIC DNA]</scope>
    <source>
        <strain evidence="14 15">PA-5-11C</strain>
    </source>
</reference>
<dbReference type="InterPro" id="IPR004089">
    <property type="entry name" value="MCPsignal_dom"/>
</dbReference>
<feature type="domain" description="HAMP" evidence="13">
    <location>
        <begin position="332"/>
        <end position="386"/>
    </location>
</feature>
<keyword evidence="15" id="KW-1185">Reference proteome</keyword>
<keyword evidence="8 10" id="KW-0807">Transducer</keyword>
<evidence type="ECO:0000256" key="1">
    <source>
        <dbReference type="ARBA" id="ARBA00004651"/>
    </source>
</evidence>
<keyword evidence="3" id="KW-0488">Methylation</keyword>
<evidence type="ECO:0000259" key="13">
    <source>
        <dbReference type="PROSITE" id="PS50885"/>
    </source>
</evidence>
<comment type="caution">
    <text evidence="14">The sequence shown here is derived from an EMBL/GenBank/DDBJ whole genome shotgun (WGS) entry which is preliminary data.</text>
</comment>
<feature type="transmembrane region" description="Helical" evidence="11">
    <location>
        <begin position="308"/>
        <end position="331"/>
    </location>
</feature>
<evidence type="ECO:0000256" key="9">
    <source>
        <dbReference type="ARBA" id="ARBA00029447"/>
    </source>
</evidence>
<dbReference type="EMBL" id="WKCM01000017">
    <property type="protein sequence ID" value="MCF5319035.1"/>
    <property type="molecule type" value="Genomic_DNA"/>
</dbReference>
<evidence type="ECO:0000256" key="10">
    <source>
        <dbReference type="PROSITE-ProRule" id="PRU00284"/>
    </source>
</evidence>
<evidence type="ECO:0000256" key="4">
    <source>
        <dbReference type="ARBA" id="ARBA00022500"/>
    </source>
</evidence>
<dbReference type="Pfam" id="PF02743">
    <property type="entry name" value="dCache_1"/>
    <property type="match status" value="1"/>
</dbReference>
<dbReference type="SMART" id="SM00283">
    <property type="entry name" value="MA"/>
    <property type="match status" value="1"/>
</dbReference>
<evidence type="ECO:0000256" key="7">
    <source>
        <dbReference type="ARBA" id="ARBA00023136"/>
    </source>
</evidence>
<dbReference type="PANTHER" id="PTHR32089">
    <property type="entry name" value="METHYL-ACCEPTING CHEMOTAXIS PROTEIN MCPB"/>
    <property type="match status" value="1"/>
</dbReference>
<dbReference type="Pfam" id="PF00672">
    <property type="entry name" value="HAMP"/>
    <property type="match status" value="1"/>
</dbReference>
<comment type="subcellular location">
    <subcellularLocation>
        <location evidence="1">Cell membrane</location>
        <topology evidence="1">Multi-pass membrane protein</topology>
    </subcellularLocation>
</comment>
<dbReference type="Gene3D" id="3.30.450.20">
    <property type="entry name" value="PAS domain"/>
    <property type="match status" value="1"/>
</dbReference>
<evidence type="ECO:0000256" key="11">
    <source>
        <dbReference type="SAM" id="Phobius"/>
    </source>
</evidence>
<evidence type="ECO:0000256" key="5">
    <source>
        <dbReference type="ARBA" id="ARBA00022692"/>
    </source>
</evidence>
<evidence type="ECO:0000256" key="6">
    <source>
        <dbReference type="ARBA" id="ARBA00022989"/>
    </source>
</evidence>
<dbReference type="Gene3D" id="1.10.287.950">
    <property type="entry name" value="Methyl-accepting chemotaxis protein"/>
    <property type="match status" value="1"/>
</dbReference>
<dbReference type="InterPro" id="IPR033479">
    <property type="entry name" value="dCache_1"/>
</dbReference>
<evidence type="ECO:0000256" key="8">
    <source>
        <dbReference type="ARBA" id="ARBA00023224"/>
    </source>
</evidence>